<dbReference type="InterPro" id="IPR014756">
    <property type="entry name" value="Ig_E-set"/>
</dbReference>
<dbReference type="Pfam" id="PF00128">
    <property type="entry name" value="Alpha-amylase"/>
    <property type="match status" value="1"/>
</dbReference>
<dbReference type="Pfam" id="PF02922">
    <property type="entry name" value="CBM_48"/>
    <property type="match status" value="1"/>
</dbReference>
<evidence type="ECO:0000313" key="5">
    <source>
        <dbReference type="EMBL" id="TLS69092.1"/>
    </source>
</evidence>
<sequence length="694" mass="78291">MQAVTTSAGSPLPLGSRQFSEGINFSLFSRHASAVSLLLFNSVDDVLPALTLPLHSCIHRTGDIWHIMVHGIQGITLYAWQADGPDEPDNGHRFAPDKILLDPYTQALAGTDHLDFSHGSDTSERLHSDAGRRARCLLTDNSFDWQGDCPPAHPWCDTIIYETHVRGLTIHPSAMARCPGTFSGVIEKIPYLKELGITAIELLPVQEFYEHELIIRNPESGEHLRNYWGYSTVAFFAPKESYGSRHHPGCQVDEFKTMVRALHQAGIEIILDIVFNHTAEGDHTGPTLNFRGLDNSIYYLLEEDLRFYKNYSGTGNTLNCNHPVVRDYILDCLRHWVIDMHVDGFRFDLASVLGRDAHGNLLANPPLLERIAEDPILSRVKLIAEAWDAAGAYQVGSFPGMRWSEWNGQYRDDVRRFWRGDAGVTHAFASRLCGSSDIYMHSGKSPLHSINFITCHDGFTLNDLVCYAQKHNEANAEENRDGAHDNYSCNYGSEGPDEALEGVRLRQIKNMLTTLFLSRGVPMLLGGDEFRRSQQGNNNAYCQDNEISWYNWELLQQHEELHRFVRHLITLRRRLPVLCSEHFYSNEDILWFGPDLAAPDWHGPRSLLGCTIHAADTPPLCLLFNATADPVVFNIPPTETGNGWRILIDTARPAPKIPGESSRWLKKKQQSLLPPYSLQLLRSEQKSRGVSPQR</sequence>
<keyword evidence="2" id="KW-0378">Hydrolase</keyword>
<dbReference type="CDD" id="cd02856">
    <property type="entry name" value="E_set_GDE_Isoamylase_N"/>
    <property type="match status" value="1"/>
</dbReference>
<dbReference type="InterPro" id="IPR004193">
    <property type="entry name" value="Glyco_hydro_13_N"/>
</dbReference>
<evidence type="ECO:0000259" key="4">
    <source>
        <dbReference type="SMART" id="SM00642"/>
    </source>
</evidence>
<dbReference type="RefSeq" id="WP_138237906.1">
    <property type="nucleotide sequence ID" value="NZ_VBRY01000001.1"/>
</dbReference>
<dbReference type="InterPro" id="IPR044505">
    <property type="entry name" value="GlgX_Isoamylase_N_E_set"/>
</dbReference>
<feature type="domain" description="Glycosyl hydrolase family 13 catalytic" evidence="4">
    <location>
        <begin position="169"/>
        <end position="572"/>
    </location>
</feature>
<dbReference type="Gene3D" id="2.60.40.1180">
    <property type="entry name" value="Golgi alpha-mannosidase II"/>
    <property type="match status" value="1"/>
</dbReference>
<evidence type="ECO:0000313" key="6">
    <source>
        <dbReference type="Proteomes" id="UP000306585"/>
    </source>
</evidence>
<evidence type="ECO:0000256" key="2">
    <source>
        <dbReference type="ARBA" id="ARBA00022801"/>
    </source>
</evidence>
<dbReference type="InterPro" id="IPR017853">
    <property type="entry name" value="GH"/>
</dbReference>
<dbReference type="SMART" id="SM00642">
    <property type="entry name" value="Aamy"/>
    <property type="match status" value="1"/>
</dbReference>
<organism evidence="5 6">
    <name type="scientific">Mariprofundus erugo</name>
    <dbReference type="NCBI Taxonomy" id="2528639"/>
    <lineage>
        <taxon>Bacteria</taxon>
        <taxon>Pseudomonadati</taxon>
        <taxon>Pseudomonadota</taxon>
        <taxon>Candidatius Mariprofundia</taxon>
        <taxon>Mariprofundales</taxon>
        <taxon>Mariprofundaceae</taxon>
        <taxon>Mariprofundus</taxon>
    </lineage>
</organism>
<proteinExistence type="inferred from homology"/>
<dbReference type="NCBIfam" id="TIGR02100">
    <property type="entry name" value="glgX_debranch"/>
    <property type="match status" value="1"/>
</dbReference>
<dbReference type="Gene3D" id="2.60.40.10">
    <property type="entry name" value="Immunoglobulins"/>
    <property type="match status" value="1"/>
</dbReference>
<dbReference type="InterPro" id="IPR006047">
    <property type="entry name" value="GH13_cat_dom"/>
</dbReference>
<evidence type="ECO:0000256" key="1">
    <source>
        <dbReference type="ARBA" id="ARBA00008061"/>
    </source>
</evidence>
<dbReference type="Proteomes" id="UP000306585">
    <property type="component" value="Unassembled WGS sequence"/>
</dbReference>
<dbReference type="InterPro" id="IPR013783">
    <property type="entry name" value="Ig-like_fold"/>
</dbReference>
<comment type="caution">
    <text evidence="5">The sequence shown here is derived from an EMBL/GenBank/DDBJ whole genome shotgun (WGS) entry which is preliminary data.</text>
</comment>
<protein>
    <submittedName>
        <fullName evidence="5">Glycogen debranching protein GlgX</fullName>
    </submittedName>
</protein>
<reference evidence="5 6" key="1">
    <citation type="journal article" date="2019" name="Appl. Environ. Microbiol.">
        <title>Environmental Evidence and Genomic Insight of Iron-oxidizing Bacteria Preference Towards More Corrosion Resistant Stainless Steel at Higher Salinities.</title>
        <authorList>
            <person name="Garrison C.E."/>
            <person name="Price K.A."/>
            <person name="Field E.K."/>
        </authorList>
    </citation>
    <scope>NUCLEOTIDE SEQUENCE [LARGE SCALE GENOMIC DNA]</scope>
    <source>
        <strain evidence="5 6">P3</strain>
    </source>
</reference>
<dbReference type="InterPro" id="IPR013780">
    <property type="entry name" value="Glyco_hydro_b"/>
</dbReference>
<gene>
    <name evidence="5" type="primary">glgX</name>
    <name evidence="5" type="ORF">FEF65_00955</name>
</gene>
<dbReference type="EMBL" id="VBRY01000001">
    <property type="protein sequence ID" value="TLS69092.1"/>
    <property type="molecule type" value="Genomic_DNA"/>
</dbReference>
<dbReference type="SUPFAM" id="SSF51445">
    <property type="entry name" value="(Trans)glycosidases"/>
    <property type="match status" value="1"/>
</dbReference>
<dbReference type="GO" id="GO:0004135">
    <property type="term" value="F:amylo-alpha-1,6-glucosidase activity"/>
    <property type="evidence" value="ECO:0007669"/>
    <property type="project" value="InterPro"/>
</dbReference>
<dbReference type="SUPFAM" id="SSF51011">
    <property type="entry name" value="Glycosyl hydrolase domain"/>
    <property type="match status" value="1"/>
</dbReference>
<dbReference type="GO" id="GO:0005980">
    <property type="term" value="P:glycogen catabolic process"/>
    <property type="evidence" value="ECO:0007669"/>
    <property type="project" value="InterPro"/>
</dbReference>
<dbReference type="Gene3D" id="3.20.20.80">
    <property type="entry name" value="Glycosidases"/>
    <property type="match status" value="1"/>
</dbReference>
<name>A0A5R9GZF1_9PROT</name>
<dbReference type="CDD" id="cd11326">
    <property type="entry name" value="AmyAc_Glg_debranch"/>
    <property type="match status" value="1"/>
</dbReference>
<comment type="similarity">
    <text evidence="1">Belongs to the glycosyl hydrolase 13 family.</text>
</comment>
<dbReference type="PANTHER" id="PTHR43002">
    <property type="entry name" value="GLYCOGEN DEBRANCHING ENZYME"/>
    <property type="match status" value="1"/>
</dbReference>
<keyword evidence="3" id="KW-0326">Glycosidase</keyword>
<dbReference type="SUPFAM" id="SSF81296">
    <property type="entry name" value="E set domains"/>
    <property type="match status" value="1"/>
</dbReference>
<accession>A0A5R9GZF1</accession>
<evidence type="ECO:0000256" key="3">
    <source>
        <dbReference type="ARBA" id="ARBA00023295"/>
    </source>
</evidence>
<dbReference type="AlphaFoldDB" id="A0A5R9GZF1"/>
<dbReference type="InterPro" id="IPR011837">
    <property type="entry name" value="Glycogen_debranch_GlgX"/>
</dbReference>
<keyword evidence="6" id="KW-1185">Reference proteome</keyword>